<dbReference type="CDD" id="cd22157">
    <property type="entry name" value="F-box_AtFBW1-like"/>
    <property type="match status" value="1"/>
</dbReference>
<evidence type="ECO:0000313" key="3">
    <source>
        <dbReference type="EMBL" id="KAJ4749395.1"/>
    </source>
</evidence>
<dbReference type="InterPro" id="IPR055290">
    <property type="entry name" value="At3g26010-like"/>
</dbReference>
<dbReference type="PANTHER" id="PTHR35546:SF130">
    <property type="entry name" value="EXPRESSED PROTEIN"/>
    <property type="match status" value="1"/>
</dbReference>
<gene>
    <name evidence="3" type="ORF">LUZ62_083800</name>
</gene>
<reference evidence="3" key="1">
    <citation type="submission" date="2022-08" db="EMBL/GenBank/DDBJ databases">
        <authorList>
            <person name="Marques A."/>
        </authorList>
    </citation>
    <scope>NUCLEOTIDE SEQUENCE</scope>
    <source>
        <strain evidence="3">RhyPub2mFocal</strain>
        <tissue evidence="3">Leaves</tissue>
    </source>
</reference>
<evidence type="ECO:0000313" key="4">
    <source>
        <dbReference type="Proteomes" id="UP001140206"/>
    </source>
</evidence>
<accession>A0AAV8C1S8</accession>
<dbReference type="InterPro" id="IPR036047">
    <property type="entry name" value="F-box-like_dom_sf"/>
</dbReference>
<dbReference type="SUPFAM" id="SSF81383">
    <property type="entry name" value="F-box domain"/>
    <property type="match status" value="1"/>
</dbReference>
<protein>
    <submittedName>
        <fullName evidence="3">F-box and associated interaction domains-containing protein</fullName>
    </submittedName>
</protein>
<name>A0AAV8C1S8_9POAL</name>
<dbReference type="AlphaFoldDB" id="A0AAV8C1S8"/>
<dbReference type="Proteomes" id="UP001140206">
    <property type="component" value="Chromosome 5"/>
</dbReference>
<proteinExistence type="predicted"/>
<evidence type="ECO:0000259" key="2">
    <source>
        <dbReference type="SMART" id="SM00256"/>
    </source>
</evidence>
<feature type="region of interest" description="Disordered" evidence="1">
    <location>
        <begin position="1"/>
        <end position="28"/>
    </location>
</feature>
<dbReference type="PANTHER" id="PTHR35546">
    <property type="entry name" value="F-BOX PROTEIN INTERACTION DOMAIN PROTEIN-RELATED"/>
    <property type="match status" value="1"/>
</dbReference>
<feature type="compositionally biased region" description="Basic and acidic residues" evidence="1">
    <location>
        <begin position="9"/>
        <end position="23"/>
    </location>
</feature>
<dbReference type="SMART" id="SM00256">
    <property type="entry name" value="FBOX"/>
    <property type="match status" value="1"/>
</dbReference>
<evidence type="ECO:0000256" key="1">
    <source>
        <dbReference type="SAM" id="MobiDB-lite"/>
    </source>
</evidence>
<dbReference type="Gene3D" id="1.20.1280.50">
    <property type="match status" value="1"/>
</dbReference>
<organism evidence="3 4">
    <name type="scientific">Rhynchospora pubera</name>
    <dbReference type="NCBI Taxonomy" id="906938"/>
    <lineage>
        <taxon>Eukaryota</taxon>
        <taxon>Viridiplantae</taxon>
        <taxon>Streptophyta</taxon>
        <taxon>Embryophyta</taxon>
        <taxon>Tracheophyta</taxon>
        <taxon>Spermatophyta</taxon>
        <taxon>Magnoliopsida</taxon>
        <taxon>Liliopsida</taxon>
        <taxon>Poales</taxon>
        <taxon>Cyperaceae</taxon>
        <taxon>Cyperoideae</taxon>
        <taxon>Rhynchosporeae</taxon>
        <taxon>Rhynchospora</taxon>
    </lineage>
</organism>
<sequence>MEMEMATSSEKKEMIESQSKESNEESSLPLPDDVVLEVLSRLPPKPFFRFKCVSKTWLALSSHAFRHNKFLQPTFLGFFWVTETPYELGFTDISGGAGGRGVGGAVVDGTLRALPPHDGCCIVDCCNGLLLVRCVYCGPQILLCNYAYNPATRKHTAIQWSPLLKTKWYEEVIHSVFSLAFDPRNGLQFHVVCFRHSHETEGGCTNVFSTFSSHSGRWQLGGTLECALKIAEYSNGTFFHGRVHRVTQGHEIVSVDPINNSCLVTKFDFPGLSDNIGFSEIGQSRGLLHFMFGNKSRKVSIWVSENGDLQKWIFKHQLSLDEMHFGDVYGSFRHIKLHPEKDALLVHLGNGHILSIELSTGKSNEICVLPSTRCPTVWLFMPFFLI</sequence>
<dbReference type="InterPro" id="IPR001810">
    <property type="entry name" value="F-box_dom"/>
</dbReference>
<feature type="domain" description="F-box" evidence="2">
    <location>
        <begin position="30"/>
        <end position="69"/>
    </location>
</feature>
<dbReference type="Pfam" id="PF00646">
    <property type="entry name" value="F-box"/>
    <property type="match status" value="1"/>
</dbReference>
<comment type="caution">
    <text evidence="3">The sequence shown here is derived from an EMBL/GenBank/DDBJ whole genome shotgun (WGS) entry which is preliminary data.</text>
</comment>
<keyword evidence="4" id="KW-1185">Reference proteome</keyword>
<dbReference type="EMBL" id="JAMFTS010000005">
    <property type="protein sequence ID" value="KAJ4749395.1"/>
    <property type="molecule type" value="Genomic_DNA"/>
</dbReference>